<evidence type="ECO:0000313" key="2">
    <source>
        <dbReference type="Proteomes" id="UP000325315"/>
    </source>
</evidence>
<dbReference type="OrthoDB" id="2272416at2759"/>
<keyword evidence="2" id="KW-1185">Reference proteome</keyword>
<name>A0A5B6VAA7_9ROSI</name>
<sequence length="107" mass="13140">MVESWLKSTTQILQQLECTPRDSIICTVSQLQWEAYTWWKIVTTQVLAEVADWEFFQKKYVGELYLEDRKQEFLMLKLKDMLIVDYEWEYWRLSKYTKELIPTEEEN</sequence>
<dbReference type="AlphaFoldDB" id="A0A5B6VAA7"/>
<proteinExistence type="predicted"/>
<dbReference type="GO" id="GO:0032259">
    <property type="term" value="P:methylation"/>
    <property type="evidence" value="ECO:0007669"/>
    <property type="project" value="UniProtKB-KW"/>
</dbReference>
<protein>
    <submittedName>
        <fullName evidence="1">Hexaprenyldihydroxybenzoate methyltransferase, mitochondrial-like protein</fullName>
    </submittedName>
</protein>
<gene>
    <name evidence="1" type="ORF">EPI10_001190</name>
</gene>
<dbReference type="EMBL" id="SMMG02000007">
    <property type="protein sequence ID" value="KAA3466069.1"/>
    <property type="molecule type" value="Genomic_DNA"/>
</dbReference>
<comment type="caution">
    <text evidence="1">The sequence shown here is derived from an EMBL/GenBank/DDBJ whole genome shotgun (WGS) entry which is preliminary data.</text>
</comment>
<evidence type="ECO:0000313" key="1">
    <source>
        <dbReference type="EMBL" id="KAA3466069.1"/>
    </source>
</evidence>
<organism evidence="1 2">
    <name type="scientific">Gossypium australe</name>
    <dbReference type="NCBI Taxonomy" id="47621"/>
    <lineage>
        <taxon>Eukaryota</taxon>
        <taxon>Viridiplantae</taxon>
        <taxon>Streptophyta</taxon>
        <taxon>Embryophyta</taxon>
        <taxon>Tracheophyta</taxon>
        <taxon>Spermatophyta</taxon>
        <taxon>Magnoliopsida</taxon>
        <taxon>eudicotyledons</taxon>
        <taxon>Gunneridae</taxon>
        <taxon>Pentapetalae</taxon>
        <taxon>rosids</taxon>
        <taxon>malvids</taxon>
        <taxon>Malvales</taxon>
        <taxon>Malvaceae</taxon>
        <taxon>Malvoideae</taxon>
        <taxon>Gossypium</taxon>
    </lineage>
</organism>
<dbReference type="Proteomes" id="UP000325315">
    <property type="component" value="Unassembled WGS sequence"/>
</dbReference>
<reference evidence="2" key="1">
    <citation type="journal article" date="2019" name="Plant Biotechnol. J.">
        <title>Genome sequencing of the Australian wild diploid species Gossypium australe highlights disease resistance and delayed gland morphogenesis.</title>
        <authorList>
            <person name="Cai Y."/>
            <person name="Cai X."/>
            <person name="Wang Q."/>
            <person name="Wang P."/>
            <person name="Zhang Y."/>
            <person name="Cai C."/>
            <person name="Xu Y."/>
            <person name="Wang K."/>
            <person name="Zhou Z."/>
            <person name="Wang C."/>
            <person name="Geng S."/>
            <person name="Li B."/>
            <person name="Dong Q."/>
            <person name="Hou Y."/>
            <person name="Wang H."/>
            <person name="Ai P."/>
            <person name="Liu Z."/>
            <person name="Yi F."/>
            <person name="Sun M."/>
            <person name="An G."/>
            <person name="Cheng J."/>
            <person name="Zhang Y."/>
            <person name="Shi Q."/>
            <person name="Xie Y."/>
            <person name="Shi X."/>
            <person name="Chang Y."/>
            <person name="Huang F."/>
            <person name="Chen Y."/>
            <person name="Hong S."/>
            <person name="Mi L."/>
            <person name="Sun Q."/>
            <person name="Zhang L."/>
            <person name="Zhou B."/>
            <person name="Peng R."/>
            <person name="Zhang X."/>
            <person name="Liu F."/>
        </authorList>
    </citation>
    <scope>NUCLEOTIDE SEQUENCE [LARGE SCALE GENOMIC DNA]</scope>
    <source>
        <strain evidence="2">cv. PA1801</strain>
    </source>
</reference>
<accession>A0A5B6VAA7</accession>
<keyword evidence="1" id="KW-0489">Methyltransferase</keyword>
<dbReference type="GO" id="GO:0008168">
    <property type="term" value="F:methyltransferase activity"/>
    <property type="evidence" value="ECO:0007669"/>
    <property type="project" value="UniProtKB-KW"/>
</dbReference>
<keyword evidence="1" id="KW-0808">Transferase</keyword>